<evidence type="ECO:0000259" key="5">
    <source>
        <dbReference type="PROSITE" id="PS50977"/>
    </source>
</evidence>
<dbReference type="SUPFAM" id="SSF46689">
    <property type="entry name" value="Homeodomain-like"/>
    <property type="match status" value="1"/>
</dbReference>
<evidence type="ECO:0000256" key="3">
    <source>
        <dbReference type="ARBA" id="ARBA00023163"/>
    </source>
</evidence>
<dbReference type="InterPro" id="IPR009057">
    <property type="entry name" value="Homeodomain-like_sf"/>
</dbReference>
<keyword evidence="3" id="KW-0804">Transcription</keyword>
<evidence type="ECO:0000313" key="6">
    <source>
        <dbReference type="EMBL" id="MBB5781106.1"/>
    </source>
</evidence>
<evidence type="ECO:0000256" key="2">
    <source>
        <dbReference type="ARBA" id="ARBA00023125"/>
    </source>
</evidence>
<evidence type="ECO:0000313" key="7">
    <source>
        <dbReference type="Proteomes" id="UP000579153"/>
    </source>
</evidence>
<dbReference type="GO" id="GO:0003700">
    <property type="term" value="F:DNA-binding transcription factor activity"/>
    <property type="evidence" value="ECO:0007669"/>
    <property type="project" value="TreeGrafter"/>
</dbReference>
<dbReference type="Pfam" id="PF00440">
    <property type="entry name" value="TetR_N"/>
    <property type="match status" value="1"/>
</dbReference>
<evidence type="ECO:0000256" key="4">
    <source>
        <dbReference type="PROSITE-ProRule" id="PRU00335"/>
    </source>
</evidence>
<dbReference type="PANTHER" id="PTHR30055:SF234">
    <property type="entry name" value="HTH-TYPE TRANSCRIPTIONAL REGULATOR BETI"/>
    <property type="match status" value="1"/>
</dbReference>
<accession>A0A7W9LEQ1</accession>
<keyword evidence="1" id="KW-0805">Transcription regulation</keyword>
<dbReference type="AlphaFoldDB" id="A0A7W9LEQ1"/>
<dbReference type="GO" id="GO:0000976">
    <property type="term" value="F:transcription cis-regulatory region binding"/>
    <property type="evidence" value="ECO:0007669"/>
    <property type="project" value="TreeGrafter"/>
</dbReference>
<sequence length="228" mass="25126">MTVRAERAGATREQILTAAERLFAEHGVFAVSNRQVSEAAGQGNNAAVGYHFGTKTDLVRAIVRKHTERIERIRRRMLAETAGSGEVRDWVACLVRPVTEHLDEMGNPTWFARFGAQVMTDPVLRDIMIDTALTSPALVEILGELRRCLPELPPEVRAERRDMTSHLMAHVCAERERALAEDTPTPRASWHDAATGLIDATVGLWTAPVTAPIMGPGGRTTSRKGSRR</sequence>
<evidence type="ECO:0000256" key="1">
    <source>
        <dbReference type="ARBA" id="ARBA00023015"/>
    </source>
</evidence>
<dbReference type="Pfam" id="PF17939">
    <property type="entry name" value="TetR_C_30"/>
    <property type="match status" value="1"/>
</dbReference>
<keyword evidence="2 4" id="KW-0238">DNA-binding</keyword>
<keyword evidence="7" id="KW-1185">Reference proteome</keyword>
<comment type="caution">
    <text evidence="6">The sequence shown here is derived from an EMBL/GenBank/DDBJ whole genome shotgun (WGS) entry which is preliminary data.</text>
</comment>
<dbReference type="Proteomes" id="UP000579153">
    <property type="component" value="Unassembled WGS sequence"/>
</dbReference>
<protein>
    <submittedName>
        <fullName evidence="6">AcrR family transcriptional regulator</fullName>
    </submittedName>
</protein>
<gene>
    <name evidence="6" type="ORF">HD596_007862</name>
</gene>
<dbReference type="EMBL" id="JACHMB010000001">
    <property type="protein sequence ID" value="MBB5781106.1"/>
    <property type="molecule type" value="Genomic_DNA"/>
</dbReference>
<dbReference type="Gene3D" id="1.10.357.10">
    <property type="entry name" value="Tetracycline Repressor, domain 2"/>
    <property type="match status" value="1"/>
</dbReference>
<dbReference type="InterPro" id="IPR041586">
    <property type="entry name" value="PsrA_TetR_C"/>
</dbReference>
<dbReference type="InterPro" id="IPR001647">
    <property type="entry name" value="HTH_TetR"/>
</dbReference>
<feature type="DNA-binding region" description="H-T-H motif" evidence="4">
    <location>
        <begin position="33"/>
        <end position="52"/>
    </location>
</feature>
<feature type="domain" description="HTH tetR-type" evidence="5">
    <location>
        <begin position="9"/>
        <end position="70"/>
    </location>
</feature>
<dbReference type="PANTHER" id="PTHR30055">
    <property type="entry name" value="HTH-TYPE TRANSCRIPTIONAL REGULATOR RUTR"/>
    <property type="match status" value="1"/>
</dbReference>
<dbReference type="InterPro" id="IPR050109">
    <property type="entry name" value="HTH-type_TetR-like_transc_reg"/>
</dbReference>
<reference evidence="6 7" key="1">
    <citation type="submission" date="2020-08" db="EMBL/GenBank/DDBJ databases">
        <title>Sequencing the genomes of 1000 actinobacteria strains.</title>
        <authorList>
            <person name="Klenk H.-P."/>
        </authorList>
    </citation>
    <scope>NUCLEOTIDE SEQUENCE [LARGE SCALE GENOMIC DNA]</scope>
    <source>
        <strain evidence="6 7">DSM 45507</strain>
    </source>
</reference>
<dbReference type="PROSITE" id="PS50977">
    <property type="entry name" value="HTH_TETR_2"/>
    <property type="match status" value="1"/>
</dbReference>
<name>A0A7W9LEQ1_9ACTN</name>
<proteinExistence type="predicted"/>
<organism evidence="6 7">
    <name type="scientific">Nonomuraea jabiensis</name>
    <dbReference type="NCBI Taxonomy" id="882448"/>
    <lineage>
        <taxon>Bacteria</taxon>
        <taxon>Bacillati</taxon>
        <taxon>Actinomycetota</taxon>
        <taxon>Actinomycetes</taxon>
        <taxon>Streptosporangiales</taxon>
        <taxon>Streptosporangiaceae</taxon>
        <taxon>Nonomuraea</taxon>
    </lineage>
</organism>
<dbReference type="RefSeq" id="WP_185074458.1">
    <property type="nucleotide sequence ID" value="NZ_JACHMB010000001.1"/>
</dbReference>